<dbReference type="Pfam" id="PF03009">
    <property type="entry name" value="GDPD"/>
    <property type="match status" value="1"/>
</dbReference>
<comment type="catalytic activity">
    <reaction evidence="6">
        <text>a sn-glycero-3-phosphodiester + H2O = an alcohol + sn-glycerol 3-phosphate + H(+)</text>
        <dbReference type="Rhea" id="RHEA:12969"/>
        <dbReference type="ChEBI" id="CHEBI:15377"/>
        <dbReference type="ChEBI" id="CHEBI:15378"/>
        <dbReference type="ChEBI" id="CHEBI:30879"/>
        <dbReference type="ChEBI" id="CHEBI:57597"/>
        <dbReference type="ChEBI" id="CHEBI:83408"/>
        <dbReference type="EC" id="3.1.4.46"/>
    </reaction>
</comment>
<dbReference type="GO" id="GO:0006071">
    <property type="term" value="P:glycerol metabolic process"/>
    <property type="evidence" value="ECO:0007669"/>
    <property type="project" value="UniProtKB-KW"/>
</dbReference>
<dbReference type="Proteomes" id="UP001489004">
    <property type="component" value="Unassembled WGS sequence"/>
</dbReference>
<evidence type="ECO:0000256" key="3">
    <source>
        <dbReference type="ARBA" id="ARBA00022729"/>
    </source>
</evidence>
<feature type="compositionally biased region" description="Low complexity" evidence="7">
    <location>
        <begin position="572"/>
        <end position="582"/>
    </location>
</feature>
<feature type="compositionally biased region" description="Polar residues" evidence="7">
    <location>
        <begin position="662"/>
        <end position="671"/>
    </location>
</feature>
<sequence length="792" mass="84671">MHESGYLDEAYQLAIDQGAHFIECDVVLTKDCHMICRHEPNLNETTDAFQKVPHLQRTYMIDGNAVSGILSVDLTLAEVKSLRAVQPRAFRDQSHNGLYHVPTLQEYIDIAKAAQRTVGIYPETKHPTWFDSRRLACMKGQSMGQMVLDVLLANGYGAALDSEEWRQQPAFIQSFEVNNLKALHAVTNIPLVQLLEVEALRTADTQQAVAELMSDEGLREIATYAAAIGPSKTSILPVDAATKRIGRPTDLVARAHAKGLLVHPYTFRDDSIYLAPDWRGNPQDELAFFFNNQTLDGAFDDFPGTLASFLAQQTQARLQPLSPGPCDDWWGQRSDGQACWLFPRVRGVAAAVAGAVGRLHACFRLKRPDMACGRRRWILGVGFGGALRTLPQQQKLQPRVHTDGLASQALDLQVWLLKIICMLLLAAFCLSIVCSRHRRRQFLRHLPWRRGSRLRKPGVRKPAGLASLAISPGGANSPSTNGGSSSDSAGSEHGDVEHTHANGAKLQKPSRKPQVTVQKSKAKPGKKALSPRQARQTGGSINIHATDIACSHAHQSPASLGFVTPSKPAVDPSSRTTTPTAPASASLYMPFSSGAPALTTSLGLSPSSMHSGGMYSSGSVHGSPAYSSTMHIPAYQTPALTTDIYQPMYNSAEMGHELRPLSRSSQTSTASAPGCFSSQQPSLGLPSLAASSAGSAAAAQQEASLAPPTFAAFTGGYAGGFDSIWSMAGDTAKVARTGASDPWASGAASVWSAGSSKSSSQEAFNSADSPQAGTSSSQGRGIKSPVARTISW</sequence>
<feature type="transmembrane region" description="Helical" evidence="8">
    <location>
        <begin position="415"/>
        <end position="434"/>
    </location>
</feature>
<name>A0AAW1P7Y7_9CHLO</name>
<evidence type="ECO:0000313" key="10">
    <source>
        <dbReference type="EMBL" id="KAK9804365.1"/>
    </source>
</evidence>
<keyword evidence="8" id="KW-1133">Transmembrane helix</keyword>
<feature type="domain" description="GP-PDE" evidence="9">
    <location>
        <begin position="1"/>
        <end position="310"/>
    </location>
</feature>
<comment type="caution">
    <text evidence="10">The sequence shown here is derived from an EMBL/GenBank/DDBJ whole genome shotgun (WGS) entry which is preliminary data.</text>
</comment>
<feature type="region of interest" description="Disordered" evidence="7">
    <location>
        <begin position="657"/>
        <end position="678"/>
    </location>
</feature>
<gene>
    <name evidence="10" type="ORF">WJX72_009370</name>
</gene>
<feature type="region of interest" description="Disordered" evidence="7">
    <location>
        <begin position="454"/>
        <end position="539"/>
    </location>
</feature>
<evidence type="ECO:0000256" key="8">
    <source>
        <dbReference type="SAM" id="Phobius"/>
    </source>
</evidence>
<dbReference type="GO" id="GO:0008889">
    <property type="term" value="F:glycerophosphodiester phosphodiesterase activity"/>
    <property type="evidence" value="ECO:0007669"/>
    <property type="project" value="UniProtKB-EC"/>
</dbReference>
<feature type="compositionally biased region" description="Low complexity" evidence="7">
    <location>
        <begin position="471"/>
        <end position="489"/>
    </location>
</feature>
<keyword evidence="8" id="KW-0472">Membrane</keyword>
<feature type="compositionally biased region" description="Polar residues" evidence="7">
    <location>
        <begin position="761"/>
        <end position="779"/>
    </location>
</feature>
<feature type="compositionally biased region" description="Basic and acidic residues" evidence="7">
    <location>
        <begin position="490"/>
        <end position="500"/>
    </location>
</feature>
<dbReference type="InterPro" id="IPR017946">
    <property type="entry name" value="PLC-like_Pdiesterase_TIM-brl"/>
</dbReference>
<keyword evidence="4" id="KW-0319">Glycerol metabolism</keyword>
<dbReference type="EC" id="3.1.4.46" evidence="2"/>
<dbReference type="Gene3D" id="3.20.20.190">
    <property type="entry name" value="Phosphatidylinositol (PI) phosphodiesterase"/>
    <property type="match status" value="1"/>
</dbReference>
<feature type="region of interest" description="Disordered" evidence="7">
    <location>
        <begin position="758"/>
        <end position="792"/>
    </location>
</feature>
<evidence type="ECO:0000259" key="9">
    <source>
        <dbReference type="PROSITE" id="PS51704"/>
    </source>
</evidence>
<keyword evidence="11" id="KW-1185">Reference proteome</keyword>
<evidence type="ECO:0000256" key="4">
    <source>
        <dbReference type="ARBA" id="ARBA00022798"/>
    </source>
</evidence>
<dbReference type="AlphaFoldDB" id="A0AAW1P7Y7"/>
<organism evidence="10 11">
    <name type="scientific">[Myrmecia] bisecta</name>
    <dbReference type="NCBI Taxonomy" id="41462"/>
    <lineage>
        <taxon>Eukaryota</taxon>
        <taxon>Viridiplantae</taxon>
        <taxon>Chlorophyta</taxon>
        <taxon>core chlorophytes</taxon>
        <taxon>Trebouxiophyceae</taxon>
        <taxon>Trebouxiales</taxon>
        <taxon>Trebouxiaceae</taxon>
        <taxon>Myrmecia</taxon>
    </lineage>
</organism>
<dbReference type="GO" id="GO:0006629">
    <property type="term" value="P:lipid metabolic process"/>
    <property type="evidence" value="ECO:0007669"/>
    <property type="project" value="InterPro"/>
</dbReference>
<dbReference type="SUPFAM" id="SSF51695">
    <property type="entry name" value="PLC-like phosphodiesterases"/>
    <property type="match status" value="1"/>
</dbReference>
<comment type="similarity">
    <text evidence="1">Belongs to the glycerophosphoryl diester phosphodiesterase family.</text>
</comment>
<reference evidence="10 11" key="1">
    <citation type="journal article" date="2024" name="Nat. Commun.">
        <title>Phylogenomics reveals the evolutionary origins of lichenization in chlorophyte algae.</title>
        <authorList>
            <person name="Puginier C."/>
            <person name="Libourel C."/>
            <person name="Otte J."/>
            <person name="Skaloud P."/>
            <person name="Haon M."/>
            <person name="Grisel S."/>
            <person name="Petersen M."/>
            <person name="Berrin J.G."/>
            <person name="Delaux P.M."/>
            <person name="Dal Grande F."/>
            <person name="Keller J."/>
        </authorList>
    </citation>
    <scope>NUCLEOTIDE SEQUENCE [LARGE SCALE GENOMIC DNA]</scope>
    <source>
        <strain evidence="10 11">SAG 2043</strain>
    </source>
</reference>
<keyword evidence="8" id="KW-0812">Transmembrane</keyword>
<proteinExistence type="inferred from homology"/>
<keyword evidence="5" id="KW-0378">Hydrolase</keyword>
<feature type="region of interest" description="Disordered" evidence="7">
    <location>
        <begin position="559"/>
        <end position="582"/>
    </location>
</feature>
<evidence type="ECO:0000256" key="1">
    <source>
        <dbReference type="ARBA" id="ARBA00007277"/>
    </source>
</evidence>
<accession>A0AAW1P7Y7</accession>
<evidence type="ECO:0000313" key="11">
    <source>
        <dbReference type="Proteomes" id="UP001489004"/>
    </source>
</evidence>
<dbReference type="PANTHER" id="PTHR43620">
    <property type="entry name" value="GLYCEROPHOSPHORYL DIESTER PHOSPHODIESTERASE"/>
    <property type="match status" value="1"/>
</dbReference>
<evidence type="ECO:0000256" key="5">
    <source>
        <dbReference type="ARBA" id="ARBA00022801"/>
    </source>
</evidence>
<protein>
    <recommendedName>
        <fullName evidence="2">glycerophosphodiester phosphodiesterase</fullName>
        <ecNumber evidence="2">3.1.4.46</ecNumber>
    </recommendedName>
</protein>
<dbReference type="PROSITE" id="PS51704">
    <property type="entry name" value="GP_PDE"/>
    <property type="match status" value="1"/>
</dbReference>
<dbReference type="PANTHER" id="PTHR43620:SF7">
    <property type="entry name" value="GLYCEROPHOSPHODIESTER PHOSPHODIESTERASE GDPD5-RELATED"/>
    <property type="match status" value="1"/>
</dbReference>
<evidence type="ECO:0000256" key="7">
    <source>
        <dbReference type="SAM" id="MobiDB-lite"/>
    </source>
</evidence>
<evidence type="ECO:0000256" key="2">
    <source>
        <dbReference type="ARBA" id="ARBA00012247"/>
    </source>
</evidence>
<keyword evidence="3" id="KW-0732">Signal</keyword>
<dbReference type="EMBL" id="JALJOR010000018">
    <property type="protein sequence ID" value="KAK9804365.1"/>
    <property type="molecule type" value="Genomic_DNA"/>
</dbReference>
<dbReference type="InterPro" id="IPR030395">
    <property type="entry name" value="GP_PDE_dom"/>
</dbReference>
<evidence type="ECO:0000256" key="6">
    <source>
        <dbReference type="ARBA" id="ARBA00047512"/>
    </source>
</evidence>